<feature type="region of interest" description="Disordered" evidence="1">
    <location>
        <begin position="295"/>
        <end position="321"/>
    </location>
</feature>
<dbReference type="AlphaFoldDB" id="A0A915LR56"/>
<accession>A0A915LR56</accession>
<feature type="compositionally biased region" description="Polar residues" evidence="1">
    <location>
        <begin position="345"/>
        <end position="357"/>
    </location>
</feature>
<feature type="compositionally biased region" description="Gly residues" evidence="1">
    <location>
        <begin position="946"/>
        <end position="962"/>
    </location>
</feature>
<feature type="compositionally biased region" description="Low complexity" evidence="1">
    <location>
        <begin position="296"/>
        <end position="321"/>
    </location>
</feature>
<proteinExistence type="predicted"/>
<feature type="compositionally biased region" description="Polar residues" evidence="1">
    <location>
        <begin position="369"/>
        <end position="410"/>
    </location>
</feature>
<name>A0A915LR56_MELJA</name>
<feature type="region of interest" description="Disordered" evidence="1">
    <location>
        <begin position="946"/>
        <end position="981"/>
    </location>
</feature>
<protein>
    <submittedName>
        <fullName evidence="3">Uncharacterized protein</fullName>
    </submittedName>
</protein>
<dbReference type="SUPFAM" id="SSF50978">
    <property type="entry name" value="WD40 repeat-like"/>
    <property type="match status" value="1"/>
</dbReference>
<feature type="region of interest" description="Disordered" evidence="1">
    <location>
        <begin position="1"/>
        <end position="62"/>
    </location>
</feature>
<evidence type="ECO:0000313" key="2">
    <source>
        <dbReference type="Proteomes" id="UP000887561"/>
    </source>
</evidence>
<feature type="compositionally biased region" description="Low complexity" evidence="1">
    <location>
        <begin position="963"/>
        <end position="972"/>
    </location>
</feature>
<feature type="region of interest" description="Disordered" evidence="1">
    <location>
        <begin position="340"/>
        <end position="436"/>
    </location>
</feature>
<feature type="region of interest" description="Disordered" evidence="1">
    <location>
        <begin position="196"/>
        <end position="220"/>
    </location>
</feature>
<dbReference type="WBParaSite" id="scaffold1644_cov217.g3422">
    <property type="protein sequence ID" value="scaffold1644_cov217.g3422"/>
    <property type="gene ID" value="scaffold1644_cov217.g3422"/>
</dbReference>
<organism evidence="2 3">
    <name type="scientific">Meloidogyne javanica</name>
    <name type="common">Root-knot nematode worm</name>
    <dbReference type="NCBI Taxonomy" id="6303"/>
    <lineage>
        <taxon>Eukaryota</taxon>
        <taxon>Metazoa</taxon>
        <taxon>Ecdysozoa</taxon>
        <taxon>Nematoda</taxon>
        <taxon>Chromadorea</taxon>
        <taxon>Rhabditida</taxon>
        <taxon>Tylenchina</taxon>
        <taxon>Tylenchomorpha</taxon>
        <taxon>Tylenchoidea</taxon>
        <taxon>Meloidogynidae</taxon>
        <taxon>Meloidogyninae</taxon>
        <taxon>Meloidogyne</taxon>
        <taxon>Meloidogyne incognita group</taxon>
    </lineage>
</organism>
<evidence type="ECO:0000313" key="3">
    <source>
        <dbReference type="WBParaSite" id="scaffold1644_cov217.g3422"/>
    </source>
</evidence>
<dbReference type="InterPro" id="IPR036322">
    <property type="entry name" value="WD40_repeat_dom_sf"/>
</dbReference>
<sequence>MSTPKKLRYTSDKSDDSDDYFESNEEDDKFEPAIATSSGRLVRPSLGNTSKTGINNEINNKEGNDVNVQVPMKRLKNHDSDKACAPDFSKIVHYLTAVQQTHNNSINLLNEEEVKNVQSGRQTLSQFWQSRMKTICFNSQNKPEFSCWKRIDELSPSLTRWLDTHSIGLIIQGSVPNGIQSIGDDESIEKPVSIERQPLPFRLPRKRGRPRKDDLSRTNRLLSTPLAEPIERNSLTVNEHLQSLVSKQIEATSSIINQMKKGKGRSTNNSMSSALIDASVSLPSTSFDSTIQKTPQTQFKNNNNSLNQKSQQKSKSTKNSFQKTVKLEVEDFSLPTEFTHGITFPVSTNTPLLSSNNDRAKNPKAKAASNRSHSSKEIPSTATLEETSSSPATTDKQNQPQKIQNGSKSSLFKRKEAGRSNSKSDTSGGVDLPVPNEKQINIPIFSGQTFPFDYDVSPAVQRFESVQIVDIYNNLLPSKPSSAEQTTTYNSLIPGQNGLNSVYQNRIDHQKLKQIKSNRQFVQTLFCGGPIAAIAVCPQALPDGRELFVVATFADEKYLDYSLIEDDHSYLQIWTTNAKLTSETQTNSSSPKLAFLLRIPNAKQICSVSWCPKLIKNEIISNGKEMNFEHSLGLLAVGTFNGRVHIYSFPSDLDSLINTHQCSSSTSAENKTPLVLESVPLLTLCHAPLRNIKMEAKEEGNVKRNSVLTLNSYFLCRLKSFVLVKWFCLVFWLTASDEPERIDRKCRLNLCLLGILEDSTYSTRLVLECESAKGSGIFCNTRPLIFSGAITFDSYSFNYLGTQQQALCYLSLQQKISDNDDRVIDFVMAANLSNCHQIRVNSACICPISGICSSVGADGRMFNNFMHGRALLQLISHRNTPINYEDDNAENKERVNGRSFPETCVDRRLESLTVIDCSYNTMGLTFCGGDSGLQGDIVMELNIRGPPGGRAGREGGNVGGTQTGQEGLQQQQERQEDDHANTTVTIQHIRPRREPCCVIL</sequence>
<feature type="compositionally biased region" description="Acidic residues" evidence="1">
    <location>
        <begin position="15"/>
        <end position="29"/>
    </location>
</feature>
<reference evidence="3" key="1">
    <citation type="submission" date="2022-11" db="UniProtKB">
        <authorList>
            <consortium name="WormBaseParasite"/>
        </authorList>
    </citation>
    <scope>IDENTIFICATION</scope>
</reference>
<evidence type="ECO:0000256" key="1">
    <source>
        <dbReference type="SAM" id="MobiDB-lite"/>
    </source>
</evidence>
<dbReference type="Proteomes" id="UP000887561">
    <property type="component" value="Unplaced"/>
</dbReference>
<keyword evidence="2" id="KW-1185">Reference proteome</keyword>